<dbReference type="RefSeq" id="XP_007743687.1">
    <property type="nucleotide sequence ID" value="XM_007745497.1"/>
</dbReference>
<dbReference type="eggNOG" id="ENOG502SBGS">
    <property type="taxonomic scope" value="Eukaryota"/>
</dbReference>
<feature type="compositionally biased region" description="Polar residues" evidence="2">
    <location>
        <begin position="194"/>
        <end position="211"/>
    </location>
</feature>
<dbReference type="OrthoDB" id="1711136at2759"/>
<dbReference type="STRING" id="1182543.W9XPZ1"/>
<reference evidence="4 5" key="1">
    <citation type="submission" date="2013-03" db="EMBL/GenBank/DDBJ databases">
        <title>The Genome Sequence of Cladophialophora psammophila CBS 110553.</title>
        <authorList>
            <consortium name="The Broad Institute Genomics Platform"/>
            <person name="Cuomo C."/>
            <person name="de Hoog S."/>
            <person name="Gorbushina A."/>
            <person name="Walker B."/>
            <person name="Young S.K."/>
            <person name="Zeng Q."/>
            <person name="Gargeya S."/>
            <person name="Fitzgerald M."/>
            <person name="Haas B."/>
            <person name="Abouelleil A."/>
            <person name="Allen A.W."/>
            <person name="Alvarado L."/>
            <person name="Arachchi H.M."/>
            <person name="Berlin A.M."/>
            <person name="Chapman S.B."/>
            <person name="Gainer-Dewar J."/>
            <person name="Goldberg J."/>
            <person name="Griggs A."/>
            <person name="Gujja S."/>
            <person name="Hansen M."/>
            <person name="Howarth C."/>
            <person name="Imamovic A."/>
            <person name="Ireland A."/>
            <person name="Larimer J."/>
            <person name="McCowan C."/>
            <person name="Murphy C."/>
            <person name="Pearson M."/>
            <person name="Poon T.W."/>
            <person name="Priest M."/>
            <person name="Roberts A."/>
            <person name="Saif S."/>
            <person name="Shea T."/>
            <person name="Sisk P."/>
            <person name="Sykes S."/>
            <person name="Wortman J."/>
            <person name="Nusbaum C."/>
            <person name="Birren B."/>
        </authorList>
    </citation>
    <scope>NUCLEOTIDE SEQUENCE [LARGE SCALE GENOMIC DNA]</scope>
    <source>
        <strain evidence="4 5">CBS 110553</strain>
    </source>
</reference>
<dbReference type="Gene3D" id="3.30.40.10">
    <property type="entry name" value="Zinc/RING finger domain, C3HC4 (zinc finger)"/>
    <property type="match status" value="1"/>
</dbReference>
<evidence type="ECO:0000313" key="4">
    <source>
        <dbReference type="EMBL" id="EXJ72389.1"/>
    </source>
</evidence>
<dbReference type="SMART" id="SM00184">
    <property type="entry name" value="RING"/>
    <property type="match status" value="1"/>
</dbReference>
<dbReference type="HOGENOM" id="CLU_048758_0_0_1"/>
<feature type="domain" description="RING-type" evidence="3">
    <location>
        <begin position="358"/>
        <end position="413"/>
    </location>
</feature>
<dbReference type="PANTHER" id="PTHR14879:SF5">
    <property type="entry name" value="RING-TYPE DOMAIN-CONTAINING PROTEIN"/>
    <property type="match status" value="1"/>
</dbReference>
<feature type="region of interest" description="Disordered" evidence="2">
    <location>
        <begin position="324"/>
        <end position="344"/>
    </location>
</feature>
<evidence type="ECO:0000256" key="1">
    <source>
        <dbReference type="PROSITE-ProRule" id="PRU00175"/>
    </source>
</evidence>
<keyword evidence="1" id="KW-0862">Zinc</keyword>
<organism evidence="4 5">
    <name type="scientific">Cladophialophora psammophila CBS 110553</name>
    <dbReference type="NCBI Taxonomy" id="1182543"/>
    <lineage>
        <taxon>Eukaryota</taxon>
        <taxon>Fungi</taxon>
        <taxon>Dikarya</taxon>
        <taxon>Ascomycota</taxon>
        <taxon>Pezizomycotina</taxon>
        <taxon>Eurotiomycetes</taxon>
        <taxon>Chaetothyriomycetidae</taxon>
        <taxon>Chaetothyriales</taxon>
        <taxon>Herpotrichiellaceae</taxon>
        <taxon>Cladophialophora</taxon>
    </lineage>
</organism>
<dbReference type="InterPro" id="IPR051728">
    <property type="entry name" value="RING-FYVE_E3_ubiquitin-ligase"/>
</dbReference>
<feature type="region of interest" description="Disordered" evidence="2">
    <location>
        <begin position="69"/>
        <end position="230"/>
    </location>
</feature>
<evidence type="ECO:0000313" key="5">
    <source>
        <dbReference type="Proteomes" id="UP000019471"/>
    </source>
</evidence>
<keyword evidence="5" id="KW-1185">Reference proteome</keyword>
<name>W9XPZ1_9EURO</name>
<sequence length="425" mass="48153">MAETCEHKPTIGCALTAVPGCCACADKRPLATAYPLYIDGQGMRLQGRRWQRYCWKCRDYWNLHSQSTTSASLLSNPPTPYAAVPSDQTALPSTDNMDHAHTNPSPLSDWHQQSWSFDGINELQHPAGSESIPLSPRHPYIPRGTGHSSHAGTSDGYPRSDPLHQRFQESQQAQQARLARRAQLREGGPPPGSQRITARQSGPNGDSNPSASRRRERAFTNPFGTREEIESENYQSPITAMFGRAWNRYRQAEEERSSMEAGATNVGDTPREATASVLGTGPSQNADIQRQVDAMIHRRRWREEQQLIETLRDALQLRETLRRERDNPHTHPQINPIDSQPLRPRPLDPEEMAVNGACRICCEQKIDTLLEPCMHVAICHWCSDLLLEQVRRHRSILQRLDGDESRWKCPICRRAVVRARRVYLV</sequence>
<dbReference type="PROSITE" id="PS50089">
    <property type="entry name" value="ZF_RING_2"/>
    <property type="match status" value="1"/>
</dbReference>
<dbReference type="AlphaFoldDB" id="W9XPZ1"/>
<feature type="compositionally biased region" description="Polar residues" evidence="2">
    <location>
        <begin position="86"/>
        <end position="95"/>
    </location>
</feature>
<dbReference type="SUPFAM" id="SSF57850">
    <property type="entry name" value="RING/U-box"/>
    <property type="match status" value="1"/>
</dbReference>
<keyword evidence="1" id="KW-0863">Zinc-finger</keyword>
<dbReference type="PANTHER" id="PTHR14879">
    <property type="entry name" value="CASPASE REGULATOR, RING FINGER DOMAIN-CONTAINING"/>
    <property type="match status" value="1"/>
</dbReference>
<accession>W9XPZ1</accession>
<evidence type="ECO:0000256" key="2">
    <source>
        <dbReference type="SAM" id="MobiDB-lite"/>
    </source>
</evidence>
<dbReference type="Proteomes" id="UP000019471">
    <property type="component" value="Unassembled WGS sequence"/>
</dbReference>
<evidence type="ECO:0000259" key="3">
    <source>
        <dbReference type="PROSITE" id="PS50089"/>
    </source>
</evidence>
<dbReference type="GeneID" id="19189614"/>
<feature type="compositionally biased region" description="Polar residues" evidence="2">
    <location>
        <begin position="102"/>
        <end position="116"/>
    </location>
</feature>
<dbReference type="InterPro" id="IPR001841">
    <property type="entry name" value="Znf_RING"/>
</dbReference>
<proteinExistence type="predicted"/>
<protein>
    <recommendedName>
        <fullName evidence="3">RING-type domain-containing protein</fullName>
    </recommendedName>
</protein>
<gene>
    <name evidence="4" type="ORF">A1O5_04893</name>
</gene>
<dbReference type="GO" id="GO:0008270">
    <property type="term" value="F:zinc ion binding"/>
    <property type="evidence" value="ECO:0007669"/>
    <property type="project" value="UniProtKB-KW"/>
</dbReference>
<dbReference type="EMBL" id="AMGX01000006">
    <property type="protein sequence ID" value="EXJ72389.1"/>
    <property type="molecule type" value="Genomic_DNA"/>
</dbReference>
<comment type="caution">
    <text evidence="4">The sequence shown here is derived from an EMBL/GenBank/DDBJ whole genome shotgun (WGS) entry which is preliminary data.</text>
</comment>
<dbReference type="InterPro" id="IPR013083">
    <property type="entry name" value="Znf_RING/FYVE/PHD"/>
</dbReference>
<keyword evidence="1" id="KW-0479">Metal-binding</keyword>